<evidence type="ECO:0000259" key="4">
    <source>
        <dbReference type="Pfam" id="PF25876"/>
    </source>
</evidence>
<keyword evidence="3" id="KW-0472">Membrane</keyword>
<protein>
    <submittedName>
        <fullName evidence="6">HlyD family secretion protein</fullName>
    </submittedName>
</protein>
<keyword evidence="3" id="KW-0812">Transmembrane</keyword>
<evidence type="ECO:0000256" key="2">
    <source>
        <dbReference type="SAM" id="MobiDB-lite"/>
    </source>
</evidence>
<feature type="transmembrane region" description="Helical" evidence="3">
    <location>
        <begin position="36"/>
        <end position="54"/>
    </location>
</feature>
<evidence type="ECO:0000256" key="1">
    <source>
        <dbReference type="SAM" id="Coils"/>
    </source>
</evidence>
<dbReference type="RefSeq" id="WP_199261835.1">
    <property type="nucleotide sequence ID" value="NZ_CP054140.1"/>
</dbReference>
<dbReference type="SUPFAM" id="SSF111369">
    <property type="entry name" value="HlyD-like secretion proteins"/>
    <property type="match status" value="3"/>
</dbReference>
<dbReference type="AlphaFoldDB" id="A0A7T5VDR2"/>
<dbReference type="InterPro" id="IPR050739">
    <property type="entry name" value="MFP"/>
</dbReference>
<evidence type="ECO:0000313" key="6">
    <source>
        <dbReference type="EMBL" id="QQG66060.1"/>
    </source>
</evidence>
<evidence type="ECO:0000256" key="3">
    <source>
        <dbReference type="SAM" id="Phobius"/>
    </source>
</evidence>
<feature type="domain" description="Multidrug resistance protein MdtA-like alpha-helical hairpin" evidence="4">
    <location>
        <begin position="146"/>
        <end position="212"/>
    </location>
</feature>
<feature type="domain" description="Multidrug resistance protein MdtA-like barrel-sandwich hybrid" evidence="5">
    <location>
        <begin position="80"/>
        <end position="273"/>
    </location>
</feature>
<dbReference type="Pfam" id="PF25876">
    <property type="entry name" value="HH_MFP_RND"/>
    <property type="match status" value="1"/>
</dbReference>
<evidence type="ECO:0000313" key="7">
    <source>
        <dbReference type="Proteomes" id="UP000596092"/>
    </source>
</evidence>
<organism evidence="6 7">
    <name type="scientific">Desulfobulbus oligotrophicus</name>
    <dbReference type="NCBI Taxonomy" id="1909699"/>
    <lineage>
        <taxon>Bacteria</taxon>
        <taxon>Pseudomonadati</taxon>
        <taxon>Thermodesulfobacteriota</taxon>
        <taxon>Desulfobulbia</taxon>
        <taxon>Desulfobulbales</taxon>
        <taxon>Desulfobulbaceae</taxon>
        <taxon>Desulfobulbus</taxon>
    </lineage>
</organism>
<dbReference type="Gene3D" id="2.40.30.170">
    <property type="match status" value="1"/>
</dbReference>
<dbReference type="Proteomes" id="UP000596092">
    <property type="component" value="Chromosome"/>
</dbReference>
<proteinExistence type="predicted"/>
<keyword evidence="3" id="KW-1133">Transmembrane helix</keyword>
<accession>A0A7T5VDR2</accession>
<dbReference type="EMBL" id="CP054140">
    <property type="protein sequence ID" value="QQG66060.1"/>
    <property type="molecule type" value="Genomic_DNA"/>
</dbReference>
<dbReference type="KEGG" id="dog:HP555_09360"/>
<dbReference type="Gene3D" id="2.40.50.100">
    <property type="match status" value="1"/>
</dbReference>
<feature type="region of interest" description="Disordered" evidence="2">
    <location>
        <begin position="1"/>
        <end position="24"/>
    </location>
</feature>
<feature type="coiled-coil region" evidence="1">
    <location>
        <begin position="117"/>
        <end position="151"/>
    </location>
</feature>
<sequence>MNHDTQTPDTQTSGTQTPGAQPSTAPALRIKTSFKLIPWAVLALTLVMILLMIVRWEFFEASSRFQYTNNAYIQGDVTLVDAQISGYVKSVNFADFQRVKANDLLVELIDDEYRATAMRAEAELERSKSQLLNLDNEVALQQAAIDQARAEADRSASSLDLAKRDYDRFRALSSTGAVTGQEFDNAKTALDEAQAAYRANKAAVAYAQRQLEVLEGERAQRQASLTAAQADLETAKINLAYTRIIAPVDGQVSSRKIQVGTLVNPGTQVAALVHEAEPYIIANYKETQLSRMAEGQTVLVRVDAFPDAPLEGIVERISPASGSTFSLLPSDNATGNFTKVVQRIPVRIVLKKGQQLTTSLRVGMSVTTEVDTGNGGPQ</sequence>
<gene>
    <name evidence="6" type="ORF">HP555_09360</name>
</gene>
<dbReference type="Pfam" id="PF25917">
    <property type="entry name" value="BSH_RND"/>
    <property type="match status" value="1"/>
</dbReference>
<dbReference type="InterPro" id="IPR058624">
    <property type="entry name" value="MdtA-like_HH"/>
</dbReference>
<keyword evidence="7" id="KW-1185">Reference proteome</keyword>
<name>A0A7T5VDR2_9BACT</name>
<dbReference type="PANTHER" id="PTHR30386:SF24">
    <property type="entry name" value="MULTIDRUG RESISTANCE EFFLUX PUMP"/>
    <property type="match status" value="1"/>
</dbReference>
<keyword evidence="1" id="KW-0175">Coiled coil</keyword>
<dbReference type="Gene3D" id="1.10.287.470">
    <property type="entry name" value="Helix hairpin bin"/>
    <property type="match status" value="2"/>
</dbReference>
<evidence type="ECO:0000259" key="5">
    <source>
        <dbReference type="Pfam" id="PF25917"/>
    </source>
</evidence>
<dbReference type="PANTHER" id="PTHR30386">
    <property type="entry name" value="MEMBRANE FUSION SUBUNIT OF EMRAB-TOLC MULTIDRUG EFFLUX PUMP"/>
    <property type="match status" value="1"/>
</dbReference>
<dbReference type="InterPro" id="IPR058625">
    <property type="entry name" value="MdtA-like_BSH"/>
</dbReference>
<dbReference type="GO" id="GO:0055085">
    <property type="term" value="P:transmembrane transport"/>
    <property type="evidence" value="ECO:0007669"/>
    <property type="project" value="InterPro"/>
</dbReference>
<reference evidence="6 7" key="1">
    <citation type="submission" date="2020-05" db="EMBL/GenBank/DDBJ databases">
        <title>Complete genome of Desulfobulbus oligotrophicus.</title>
        <authorList>
            <person name="Podar M."/>
        </authorList>
    </citation>
    <scope>NUCLEOTIDE SEQUENCE [LARGE SCALE GENOMIC DNA]</scope>
    <source>
        <strain evidence="6 7">Prop6</strain>
    </source>
</reference>